<name>A0AAN7TDH2_9PEZI</name>
<dbReference type="Proteomes" id="UP001310890">
    <property type="component" value="Unassembled WGS sequence"/>
</dbReference>
<evidence type="ECO:0000313" key="3">
    <source>
        <dbReference type="Proteomes" id="UP001310890"/>
    </source>
</evidence>
<feature type="compositionally biased region" description="Polar residues" evidence="1">
    <location>
        <begin position="99"/>
        <end position="108"/>
    </location>
</feature>
<organism evidence="2 3">
    <name type="scientific">Meristemomyces frigidus</name>
    <dbReference type="NCBI Taxonomy" id="1508187"/>
    <lineage>
        <taxon>Eukaryota</taxon>
        <taxon>Fungi</taxon>
        <taxon>Dikarya</taxon>
        <taxon>Ascomycota</taxon>
        <taxon>Pezizomycotina</taxon>
        <taxon>Dothideomycetes</taxon>
        <taxon>Dothideomycetidae</taxon>
        <taxon>Mycosphaerellales</taxon>
        <taxon>Teratosphaeriaceae</taxon>
        <taxon>Meristemomyces</taxon>
    </lineage>
</organism>
<reference evidence="2" key="1">
    <citation type="submission" date="2023-08" db="EMBL/GenBank/DDBJ databases">
        <title>Black Yeasts Isolated from many extreme environments.</title>
        <authorList>
            <person name="Coleine C."/>
            <person name="Stajich J.E."/>
            <person name="Selbmann L."/>
        </authorList>
    </citation>
    <scope>NUCLEOTIDE SEQUENCE</scope>
    <source>
        <strain evidence="2">CCFEE 5401</strain>
    </source>
</reference>
<dbReference type="AlphaFoldDB" id="A0AAN7TDH2"/>
<comment type="caution">
    <text evidence="2">The sequence shown here is derived from an EMBL/GenBank/DDBJ whole genome shotgun (WGS) entry which is preliminary data.</text>
</comment>
<protein>
    <submittedName>
        <fullName evidence="2">Uncharacterized protein</fullName>
    </submittedName>
</protein>
<feature type="region of interest" description="Disordered" evidence="1">
    <location>
        <begin position="1"/>
        <end position="108"/>
    </location>
</feature>
<gene>
    <name evidence="2" type="ORF">LTR62_006064</name>
</gene>
<dbReference type="EMBL" id="JAVRRL010000050">
    <property type="protein sequence ID" value="KAK5110356.1"/>
    <property type="molecule type" value="Genomic_DNA"/>
</dbReference>
<accession>A0AAN7TDH2</accession>
<proteinExistence type="predicted"/>
<feature type="compositionally biased region" description="Basic and acidic residues" evidence="1">
    <location>
        <begin position="32"/>
        <end position="45"/>
    </location>
</feature>
<evidence type="ECO:0000256" key="1">
    <source>
        <dbReference type="SAM" id="MobiDB-lite"/>
    </source>
</evidence>
<sequence length="108" mass="11294">MPSDNKSLKQVAKETQSAAPSQLGDPISLKAETSDHEPTKDDRPNKSSKQSGTDGGKTLKGKAEESLKSNPSALGDPVSLKAETSDTEPTADDRGARGTSKNSGRPKM</sequence>
<evidence type="ECO:0000313" key="2">
    <source>
        <dbReference type="EMBL" id="KAK5110356.1"/>
    </source>
</evidence>